<keyword evidence="2" id="KW-1133">Transmembrane helix</keyword>
<protein>
    <submittedName>
        <fullName evidence="3">Uncharacterized protein</fullName>
    </submittedName>
</protein>
<dbReference type="RefSeq" id="WP_201370596.1">
    <property type="nucleotide sequence ID" value="NZ_BNJG01000001.1"/>
</dbReference>
<dbReference type="Proteomes" id="UP000654345">
    <property type="component" value="Unassembled WGS sequence"/>
</dbReference>
<accession>A0ABQ3UM37</accession>
<organism evidence="3 4">
    <name type="scientific">Ktedonobacter robiniae</name>
    <dbReference type="NCBI Taxonomy" id="2778365"/>
    <lineage>
        <taxon>Bacteria</taxon>
        <taxon>Bacillati</taxon>
        <taxon>Chloroflexota</taxon>
        <taxon>Ktedonobacteria</taxon>
        <taxon>Ktedonobacterales</taxon>
        <taxon>Ktedonobacteraceae</taxon>
        <taxon>Ktedonobacter</taxon>
    </lineage>
</organism>
<gene>
    <name evidence="3" type="ORF">KSB_22910</name>
</gene>
<dbReference type="EMBL" id="BNJG01000001">
    <property type="protein sequence ID" value="GHO53816.1"/>
    <property type="molecule type" value="Genomic_DNA"/>
</dbReference>
<feature type="transmembrane region" description="Helical" evidence="2">
    <location>
        <begin position="61"/>
        <end position="80"/>
    </location>
</feature>
<proteinExistence type="predicted"/>
<keyword evidence="2" id="KW-0812">Transmembrane</keyword>
<name>A0ABQ3UM37_9CHLR</name>
<keyword evidence="2" id="KW-0472">Membrane</keyword>
<keyword evidence="4" id="KW-1185">Reference proteome</keyword>
<evidence type="ECO:0000256" key="1">
    <source>
        <dbReference type="SAM" id="MobiDB-lite"/>
    </source>
</evidence>
<sequence>MTISTPPPARETSRATPQKQDVAGLPPRAGASRPGRLVKAILRVPLKWCYYALRFCQRYRLFVGLALLLLIASVVATVRLTTQEWPLGIGNDPFHIQTQPRDGRDASAQIKGWLYALRKGDATALQLSSATLSSPTDASTLSQYIESLSATDTRQWGEIMVLSVQPREDTSLDYFISVEIITSGPEGKHKALAYFYFVMAPGQGGERLLRADYLFMRAMS</sequence>
<evidence type="ECO:0000313" key="3">
    <source>
        <dbReference type="EMBL" id="GHO53816.1"/>
    </source>
</evidence>
<feature type="region of interest" description="Disordered" evidence="1">
    <location>
        <begin position="1"/>
        <end position="31"/>
    </location>
</feature>
<reference evidence="3 4" key="1">
    <citation type="journal article" date="2021" name="Int. J. Syst. Evol. Microbiol.">
        <title>Reticulibacter mediterranei gen. nov., sp. nov., within the new family Reticulibacteraceae fam. nov., and Ktedonospora formicarum gen. nov., sp. nov., Ktedonobacter robiniae sp. nov., Dictyobacter formicarum sp. nov. and Dictyobacter arantiisoli sp. nov., belonging to the class Ktedonobacteria.</title>
        <authorList>
            <person name="Yabe S."/>
            <person name="Zheng Y."/>
            <person name="Wang C.M."/>
            <person name="Sakai Y."/>
            <person name="Abe K."/>
            <person name="Yokota A."/>
            <person name="Donadio S."/>
            <person name="Cavaletti L."/>
            <person name="Monciardini P."/>
        </authorList>
    </citation>
    <scope>NUCLEOTIDE SEQUENCE [LARGE SCALE GENOMIC DNA]</scope>
    <source>
        <strain evidence="3 4">SOSP1-30</strain>
    </source>
</reference>
<comment type="caution">
    <text evidence="3">The sequence shown here is derived from an EMBL/GenBank/DDBJ whole genome shotgun (WGS) entry which is preliminary data.</text>
</comment>
<evidence type="ECO:0000256" key="2">
    <source>
        <dbReference type="SAM" id="Phobius"/>
    </source>
</evidence>
<evidence type="ECO:0000313" key="4">
    <source>
        <dbReference type="Proteomes" id="UP000654345"/>
    </source>
</evidence>